<dbReference type="Pfam" id="PF01556">
    <property type="entry name" value="DnaJ_C"/>
    <property type="match status" value="1"/>
</dbReference>
<dbReference type="SUPFAM" id="SSF49493">
    <property type="entry name" value="HSP40/DnaJ peptide-binding domain"/>
    <property type="match status" value="2"/>
</dbReference>
<dbReference type="SMART" id="SM00271">
    <property type="entry name" value="DnaJ"/>
    <property type="match status" value="1"/>
</dbReference>
<dbReference type="GO" id="GO:0006457">
    <property type="term" value="P:protein folding"/>
    <property type="evidence" value="ECO:0007669"/>
    <property type="project" value="InterPro"/>
</dbReference>
<feature type="domain" description="J" evidence="2">
    <location>
        <begin position="4"/>
        <end position="70"/>
    </location>
</feature>
<dbReference type="Gene3D" id="1.10.287.110">
    <property type="entry name" value="DnaJ domain"/>
    <property type="match status" value="1"/>
</dbReference>
<organism evidence="3 5">
    <name type="scientific">Artemisia annua</name>
    <name type="common">Sweet wormwood</name>
    <dbReference type="NCBI Taxonomy" id="35608"/>
    <lineage>
        <taxon>Eukaryota</taxon>
        <taxon>Viridiplantae</taxon>
        <taxon>Streptophyta</taxon>
        <taxon>Embryophyta</taxon>
        <taxon>Tracheophyta</taxon>
        <taxon>Spermatophyta</taxon>
        <taxon>Magnoliopsida</taxon>
        <taxon>eudicotyledons</taxon>
        <taxon>Gunneridae</taxon>
        <taxon>Pentapetalae</taxon>
        <taxon>asterids</taxon>
        <taxon>campanulids</taxon>
        <taxon>Asterales</taxon>
        <taxon>Asteraceae</taxon>
        <taxon>Asteroideae</taxon>
        <taxon>Anthemideae</taxon>
        <taxon>Artemisiinae</taxon>
        <taxon>Artemisia</taxon>
    </lineage>
</organism>
<dbReference type="EMBL" id="PKPP01000063">
    <property type="protein sequence ID" value="PWA98522.1"/>
    <property type="molecule type" value="Genomic_DNA"/>
</dbReference>
<dbReference type="AlphaFoldDB" id="A0A2U1PXQ2"/>
<dbReference type="CDD" id="cd10747">
    <property type="entry name" value="DnaJ_C"/>
    <property type="match status" value="1"/>
</dbReference>
<dbReference type="GO" id="GO:0005829">
    <property type="term" value="C:cytosol"/>
    <property type="evidence" value="ECO:0007669"/>
    <property type="project" value="TreeGrafter"/>
</dbReference>
<dbReference type="InterPro" id="IPR001623">
    <property type="entry name" value="DnaJ_domain"/>
</dbReference>
<dbReference type="PROSITE" id="PS50076">
    <property type="entry name" value="DNAJ_2"/>
    <property type="match status" value="1"/>
</dbReference>
<dbReference type="InterPro" id="IPR018253">
    <property type="entry name" value="DnaJ_domain_CS"/>
</dbReference>
<keyword evidence="1" id="KW-0143">Chaperone</keyword>
<name>A0A2U1PXQ2_ARTAN</name>
<protein>
    <submittedName>
        <fullName evidence="3">Chaperone DnaJ, C-terminal</fullName>
    </submittedName>
</protein>
<dbReference type="InterPro" id="IPR008971">
    <property type="entry name" value="HSP40/DnaJ_pept-bd"/>
</dbReference>
<dbReference type="PROSITE" id="PS00636">
    <property type="entry name" value="DNAJ_1"/>
    <property type="match status" value="1"/>
</dbReference>
<dbReference type="STRING" id="35608.A0A2U1PXQ2"/>
<reference evidence="3 5" key="1">
    <citation type="journal article" date="2018" name="Mol. Plant">
        <title>The genome of Artemisia annua provides insight into the evolution of Asteraceae family and artemisinin biosynthesis.</title>
        <authorList>
            <person name="Shen Q."/>
            <person name="Zhang L."/>
            <person name="Liao Z."/>
            <person name="Wang S."/>
            <person name="Yan T."/>
            <person name="Shi P."/>
            <person name="Liu M."/>
            <person name="Fu X."/>
            <person name="Pan Q."/>
            <person name="Wang Y."/>
            <person name="Lv Z."/>
            <person name="Lu X."/>
            <person name="Zhang F."/>
            <person name="Jiang W."/>
            <person name="Ma Y."/>
            <person name="Chen M."/>
            <person name="Hao X."/>
            <person name="Li L."/>
            <person name="Tang Y."/>
            <person name="Lv G."/>
            <person name="Zhou Y."/>
            <person name="Sun X."/>
            <person name="Brodelius P.E."/>
            <person name="Rose J.K.C."/>
            <person name="Tang K."/>
        </authorList>
    </citation>
    <scope>NUCLEOTIDE SEQUENCE [LARGE SCALE GENOMIC DNA]</scope>
    <source>
        <strain evidence="5">cv. Huhao1</strain>
        <tissue evidence="3">Leaf</tissue>
    </source>
</reference>
<evidence type="ECO:0000313" key="3">
    <source>
        <dbReference type="EMBL" id="PWA90515.1"/>
    </source>
</evidence>
<evidence type="ECO:0000313" key="5">
    <source>
        <dbReference type="Proteomes" id="UP000245207"/>
    </source>
</evidence>
<dbReference type="GO" id="GO:0051082">
    <property type="term" value="F:unfolded protein binding"/>
    <property type="evidence" value="ECO:0007669"/>
    <property type="project" value="InterPro"/>
</dbReference>
<dbReference type="Gene3D" id="2.60.260.20">
    <property type="entry name" value="Urease metallochaperone UreE, N-terminal domain"/>
    <property type="match status" value="2"/>
</dbReference>
<gene>
    <name evidence="4" type="ORF">CTI12_AA018250</name>
    <name evidence="3" type="ORF">CTI12_AA099590</name>
</gene>
<dbReference type="InterPro" id="IPR036869">
    <property type="entry name" value="J_dom_sf"/>
</dbReference>
<keyword evidence="5" id="KW-1185">Reference proteome</keyword>
<dbReference type="FunFam" id="2.60.260.20:FF:000002">
    <property type="entry name" value="Dnaj homolog subfamily b member"/>
    <property type="match status" value="1"/>
</dbReference>
<evidence type="ECO:0000256" key="1">
    <source>
        <dbReference type="ARBA" id="ARBA00023186"/>
    </source>
</evidence>
<dbReference type="FunFam" id="2.60.260.20:FF:000006">
    <property type="entry name" value="DnaJ subfamily B member 13"/>
    <property type="match status" value="1"/>
</dbReference>
<accession>A0A2U1PXQ2</accession>
<dbReference type="SUPFAM" id="SSF46565">
    <property type="entry name" value="Chaperone J-domain"/>
    <property type="match status" value="1"/>
</dbReference>
<evidence type="ECO:0000313" key="4">
    <source>
        <dbReference type="EMBL" id="PWA98522.1"/>
    </source>
</evidence>
<dbReference type="OrthoDB" id="550424at2759"/>
<comment type="caution">
    <text evidence="3">The sequence shown here is derived from an EMBL/GenBank/DDBJ whole genome shotgun (WGS) entry which is preliminary data.</text>
</comment>
<dbReference type="InterPro" id="IPR002939">
    <property type="entry name" value="DnaJ_C"/>
</dbReference>
<dbReference type="InterPro" id="IPR051339">
    <property type="entry name" value="DnaJ_subfamily_B"/>
</dbReference>
<dbReference type="CDD" id="cd06257">
    <property type="entry name" value="DnaJ"/>
    <property type="match status" value="1"/>
</dbReference>
<dbReference type="PANTHER" id="PTHR24078">
    <property type="entry name" value="DNAJ HOMOLOG SUBFAMILY C MEMBER"/>
    <property type="match status" value="1"/>
</dbReference>
<dbReference type="PANTHER" id="PTHR24078:SF575">
    <property type="entry name" value="DNAJ HEAT SHOCK FAMILY PROTEIN"/>
    <property type="match status" value="1"/>
</dbReference>
<dbReference type="Pfam" id="PF00226">
    <property type="entry name" value="DnaJ"/>
    <property type="match status" value="1"/>
</dbReference>
<dbReference type="Proteomes" id="UP000245207">
    <property type="component" value="Unassembled WGS sequence"/>
</dbReference>
<sequence length="342" mass="37555">MGVDYYKVLQVDRNAKEDDLKKAYRKLAMKWHPDKNPNNKKDAEAKFKTISEAYDVLSDPQKKAVYDQYGEEGLKGQMPPPGAGGFSGMHHDGGSSSFRFNPRNADDIFSEFFGMQSPFGGMGGSHGGSPFQRSMFGDDIFSQFRGATGGGGEGSASMPPRKGAMIERTLPCSLEDLFKGTTKKMKISRDVSDGTGRSTTVEEILAIEIRPGWKKGTKITFPEKGNEQRGVIPSDLVFIIDEKPHAVFKRDGNDLVVTQKISLAEALTGYTAQITTLDGRSLTIPVNSVISPTYEEVVKGEGMPIPKEPTRKGNLRIKFDIKFPTRLTSDQKKGIKLLLTSS</sequence>
<dbReference type="EMBL" id="PKPP01000625">
    <property type="protein sequence ID" value="PWA90515.1"/>
    <property type="molecule type" value="Genomic_DNA"/>
</dbReference>
<dbReference type="PRINTS" id="PR00625">
    <property type="entry name" value="JDOMAIN"/>
</dbReference>
<proteinExistence type="predicted"/>
<dbReference type="FunFam" id="1.10.287.110:FF:000020">
    <property type="entry name" value="DnaJ subfamily B member 13"/>
    <property type="match status" value="1"/>
</dbReference>
<dbReference type="GO" id="GO:0051087">
    <property type="term" value="F:protein-folding chaperone binding"/>
    <property type="evidence" value="ECO:0007669"/>
    <property type="project" value="TreeGrafter"/>
</dbReference>
<evidence type="ECO:0000259" key="2">
    <source>
        <dbReference type="PROSITE" id="PS50076"/>
    </source>
</evidence>